<feature type="active site" evidence="5">
    <location>
        <position position="50"/>
    </location>
</feature>
<dbReference type="PANTHER" id="PTHR47268">
    <property type="entry name" value="ACYLPHOSPHATASE"/>
    <property type="match status" value="1"/>
</dbReference>
<dbReference type="EMBL" id="FNFK01000013">
    <property type="protein sequence ID" value="SDK11614.1"/>
    <property type="molecule type" value="Genomic_DNA"/>
</dbReference>
<dbReference type="Proteomes" id="UP000199433">
    <property type="component" value="Unassembled WGS sequence"/>
</dbReference>
<dbReference type="PRINTS" id="PR00112">
    <property type="entry name" value="ACYLPHPHTASE"/>
</dbReference>
<evidence type="ECO:0000256" key="6">
    <source>
        <dbReference type="RuleBase" id="RU004168"/>
    </source>
</evidence>
<dbReference type="PANTHER" id="PTHR47268:SF4">
    <property type="entry name" value="ACYLPHOSPHATASE"/>
    <property type="match status" value="1"/>
</dbReference>
<dbReference type="STRING" id="426701.SAMN04488098_101326"/>
<dbReference type="OrthoDB" id="9808093at2"/>
<feature type="domain" description="Acylphosphatase-like" evidence="7">
    <location>
        <begin position="35"/>
        <end position="123"/>
    </location>
</feature>
<name>A0A1G8ZAC9_9LACT</name>
<accession>A0A1G8ZAC9</accession>
<evidence type="ECO:0000256" key="1">
    <source>
        <dbReference type="ARBA" id="ARBA00005614"/>
    </source>
</evidence>
<keyword evidence="9" id="KW-1185">Reference proteome</keyword>
<comment type="similarity">
    <text evidence="1 6">Belongs to the acylphosphatase family.</text>
</comment>
<dbReference type="PROSITE" id="PS00150">
    <property type="entry name" value="ACYLPHOSPHATASE_1"/>
    <property type="match status" value="1"/>
</dbReference>
<evidence type="ECO:0000313" key="9">
    <source>
        <dbReference type="Proteomes" id="UP000199433"/>
    </source>
</evidence>
<keyword evidence="5" id="KW-0378">Hydrolase</keyword>
<comment type="catalytic activity">
    <reaction evidence="4 5">
        <text>an acyl phosphate + H2O = a carboxylate + phosphate + H(+)</text>
        <dbReference type="Rhea" id="RHEA:14965"/>
        <dbReference type="ChEBI" id="CHEBI:15377"/>
        <dbReference type="ChEBI" id="CHEBI:15378"/>
        <dbReference type="ChEBI" id="CHEBI:29067"/>
        <dbReference type="ChEBI" id="CHEBI:43474"/>
        <dbReference type="ChEBI" id="CHEBI:59918"/>
        <dbReference type="EC" id="3.6.1.7"/>
    </reaction>
</comment>
<dbReference type="RefSeq" id="WP_091266108.1">
    <property type="nucleotide sequence ID" value="NZ_FNFK01000013.1"/>
</dbReference>
<feature type="active site" evidence="5">
    <location>
        <position position="68"/>
    </location>
</feature>
<dbReference type="InterPro" id="IPR020456">
    <property type="entry name" value="Acylphosphatase"/>
</dbReference>
<dbReference type="InterPro" id="IPR001792">
    <property type="entry name" value="Acylphosphatase-like_dom"/>
</dbReference>
<dbReference type="InterPro" id="IPR036046">
    <property type="entry name" value="Acylphosphatase-like_dom_sf"/>
</dbReference>
<dbReference type="InterPro" id="IPR017968">
    <property type="entry name" value="Acylphosphatase_CS"/>
</dbReference>
<dbReference type="Pfam" id="PF00708">
    <property type="entry name" value="Acylphosphatase"/>
    <property type="match status" value="1"/>
</dbReference>
<dbReference type="AlphaFoldDB" id="A0A1G8ZAC9"/>
<evidence type="ECO:0000313" key="8">
    <source>
        <dbReference type="EMBL" id="SDK11614.1"/>
    </source>
</evidence>
<dbReference type="EC" id="3.6.1.7" evidence="2 5"/>
<evidence type="ECO:0000256" key="5">
    <source>
        <dbReference type="PROSITE-ProRule" id="PRU00520"/>
    </source>
</evidence>
<dbReference type="PROSITE" id="PS51160">
    <property type="entry name" value="ACYLPHOSPHATASE_3"/>
    <property type="match status" value="1"/>
</dbReference>
<evidence type="ECO:0000256" key="3">
    <source>
        <dbReference type="ARBA" id="ARBA00015991"/>
    </source>
</evidence>
<gene>
    <name evidence="8" type="ORF">SAMN04488098_101326</name>
</gene>
<dbReference type="Gene3D" id="3.30.70.100">
    <property type="match status" value="1"/>
</dbReference>
<proteinExistence type="inferred from homology"/>
<sequence>MGSLFKEFFNKGKGNKSGGEIIYTNDPLEGTDTQKLRAEISGRVQGVGFRFTTKQAADELGITGIVRNESDGTVYVEAQGSAEQLSRFVEALRKGPSPSANVDKVVVTYDENVEEKTNFSQAN</sequence>
<evidence type="ECO:0000256" key="4">
    <source>
        <dbReference type="ARBA" id="ARBA00047645"/>
    </source>
</evidence>
<dbReference type="SUPFAM" id="SSF54975">
    <property type="entry name" value="Acylphosphatase/BLUF domain-like"/>
    <property type="match status" value="1"/>
</dbReference>
<dbReference type="GO" id="GO:0003998">
    <property type="term" value="F:acylphosphatase activity"/>
    <property type="evidence" value="ECO:0007669"/>
    <property type="project" value="UniProtKB-EC"/>
</dbReference>
<evidence type="ECO:0000259" key="7">
    <source>
        <dbReference type="PROSITE" id="PS51160"/>
    </source>
</evidence>
<protein>
    <recommendedName>
        <fullName evidence="3 5">acylphosphatase</fullName>
        <ecNumber evidence="2 5">3.6.1.7</ecNumber>
    </recommendedName>
</protein>
<organism evidence="8 9">
    <name type="scientific">Alkalibacterium thalassium</name>
    <dbReference type="NCBI Taxonomy" id="426701"/>
    <lineage>
        <taxon>Bacteria</taxon>
        <taxon>Bacillati</taxon>
        <taxon>Bacillota</taxon>
        <taxon>Bacilli</taxon>
        <taxon>Lactobacillales</taxon>
        <taxon>Carnobacteriaceae</taxon>
        <taxon>Alkalibacterium</taxon>
    </lineage>
</organism>
<reference evidence="9" key="1">
    <citation type="submission" date="2016-10" db="EMBL/GenBank/DDBJ databases">
        <authorList>
            <person name="Varghese N."/>
            <person name="Submissions S."/>
        </authorList>
    </citation>
    <scope>NUCLEOTIDE SEQUENCE [LARGE SCALE GENOMIC DNA]</scope>
    <source>
        <strain evidence="9">DSM 19181</strain>
    </source>
</reference>
<evidence type="ECO:0000256" key="2">
    <source>
        <dbReference type="ARBA" id="ARBA00012150"/>
    </source>
</evidence>